<accession>A0ABY9TD18</accession>
<dbReference type="InterPro" id="IPR035973">
    <property type="entry name" value="Cyt_c_oxidase_su3-like_sf"/>
</dbReference>
<dbReference type="Pfam" id="PF00510">
    <property type="entry name" value="COX3"/>
    <property type="match status" value="1"/>
</dbReference>
<gene>
    <name evidence="9" type="ORF">RI845_09500</name>
</gene>
<evidence type="ECO:0000256" key="5">
    <source>
        <dbReference type="ARBA" id="ARBA00023136"/>
    </source>
</evidence>
<sequence length="223" mass="25471">MAIFNTLGEKPWLESTSGVGFEQTEEDYRPGKTALKFFLAVVSVVFFLFTITFLSRTQFADFQALAGEPWLPLENSNQLMINTGVILFASILLQLSVSLTKLSTNIRLSLFCAALVASLLFIFGQWQVWQLLNNNGYYVNSNPANSFFYLLTGMHALHLIGGLFAMFRMLYVLYRSKNSLKFERALQLATTYWHYLFFVWLALFFLLTSSTETFKTIAEICGF</sequence>
<name>A0ABY9TD18_9GAMM</name>
<comment type="similarity">
    <text evidence="2 6">Belongs to the cytochrome c oxidase subunit 3 family.</text>
</comment>
<dbReference type="Proteomes" id="UP001248581">
    <property type="component" value="Chromosome"/>
</dbReference>
<dbReference type="PROSITE" id="PS50253">
    <property type="entry name" value="COX3"/>
    <property type="match status" value="1"/>
</dbReference>
<feature type="transmembrane region" description="Helical" evidence="7">
    <location>
        <begin position="37"/>
        <end position="59"/>
    </location>
</feature>
<dbReference type="PANTHER" id="PTHR11403">
    <property type="entry name" value="CYTOCHROME C OXIDASE SUBUNIT III"/>
    <property type="match status" value="1"/>
</dbReference>
<evidence type="ECO:0000256" key="6">
    <source>
        <dbReference type="RuleBase" id="RU003376"/>
    </source>
</evidence>
<dbReference type="InterPro" id="IPR000298">
    <property type="entry name" value="Cyt_c_oxidase-like_su3"/>
</dbReference>
<dbReference type="Gene3D" id="1.20.120.80">
    <property type="entry name" value="Cytochrome c oxidase, subunit III, four-helix bundle"/>
    <property type="match status" value="1"/>
</dbReference>
<feature type="domain" description="Heme-copper oxidase subunit III family profile" evidence="8">
    <location>
        <begin position="14"/>
        <end position="212"/>
    </location>
</feature>
<comment type="subcellular location">
    <subcellularLocation>
        <location evidence="6">Cell membrane</location>
        <topology evidence="6">Multi-pass membrane protein</topology>
    </subcellularLocation>
    <subcellularLocation>
        <location evidence="1">Membrane</location>
        <topology evidence="1">Multi-pass membrane protein</topology>
    </subcellularLocation>
</comment>
<dbReference type="RefSeq" id="WP_348385952.1">
    <property type="nucleotide sequence ID" value="NZ_CP134146.1"/>
</dbReference>
<dbReference type="EMBL" id="CP134146">
    <property type="protein sequence ID" value="WNC66787.1"/>
    <property type="molecule type" value="Genomic_DNA"/>
</dbReference>
<keyword evidence="10" id="KW-1185">Reference proteome</keyword>
<keyword evidence="3 6" id="KW-0812">Transmembrane</keyword>
<evidence type="ECO:0000313" key="9">
    <source>
        <dbReference type="EMBL" id="WNC66787.1"/>
    </source>
</evidence>
<protein>
    <submittedName>
        <fullName evidence="9">Cytochrome c oxidase subunit 3</fullName>
    </submittedName>
</protein>
<dbReference type="SUPFAM" id="SSF81452">
    <property type="entry name" value="Cytochrome c oxidase subunit III-like"/>
    <property type="match status" value="1"/>
</dbReference>
<dbReference type="PANTHER" id="PTHR11403:SF10">
    <property type="entry name" value="CYTOCHROME C OXIDASE"/>
    <property type="match status" value="1"/>
</dbReference>
<evidence type="ECO:0000256" key="3">
    <source>
        <dbReference type="ARBA" id="ARBA00022692"/>
    </source>
</evidence>
<evidence type="ECO:0000256" key="1">
    <source>
        <dbReference type="ARBA" id="ARBA00004141"/>
    </source>
</evidence>
<organism evidence="9 10">
    <name type="scientific">Thalassotalea nanhaiensis</name>
    <dbReference type="NCBI Taxonomy" id="3065648"/>
    <lineage>
        <taxon>Bacteria</taxon>
        <taxon>Pseudomonadati</taxon>
        <taxon>Pseudomonadota</taxon>
        <taxon>Gammaproteobacteria</taxon>
        <taxon>Alteromonadales</taxon>
        <taxon>Colwelliaceae</taxon>
        <taxon>Thalassotalea</taxon>
    </lineage>
</organism>
<feature type="transmembrane region" description="Helical" evidence="7">
    <location>
        <begin position="186"/>
        <end position="207"/>
    </location>
</feature>
<reference evidence="10" key="1">
    <citation type="submission" date="2023-09" db="EMBL/GenBank/DDBJ databases">
        <authorList>
            <person name="Li S."/>
            <person name="Li X."/>
            <person name="Zhang C."/>
            <person name="Zhao Z."/>
        </authorList>
    </citation>
    <scope>NUCLEOTIDE SEQUENCE [LARGE SCALE GENOMIC DNA]</scope>
    <source>
        <strain evidence="10">SQ345</strain>
    </source>
</reference>
<proteinExistence type="inferred from homology"/>
<dbReference type="InterPro" id="IPR024791">
    <property type="entry name" value="Cyt_c/ubiquinol_Oxase_su3"/>
</dbReference>
<evidence type="ECO:0000256" key="4">
    <source>
        <dbReference type="ARBA" id="ARBA00022989"/>
    </source>
</evidence>
<keyword evidence="4 7" id="KW-1133">Transmembrane helix</keyword>
<feature type="transmembrane region" description="Helical" evidence="7">
    <location>
        <begin position="79"/>
        <end position="96"/>
    </location>
</feature>
<feature type="transmembrane region" description="Helical" evidence="7">
    <location>
        <begin position="108"/>
        <end position="128"/>
    </location>
</feature>
<evidence type="ECO:0000259" key="8">
    <source>
        <dbReference type="PROSITE" id="PS50253"/>
    </source>
</evidence>
<feature type="transmembrane region" description="Helical" evidence="7">
    <location>
        <begin position="148"/>
        <end position="174"/>
    </location>
</feature>
<evidence type="ECO:0000313" key="10">
    <source>
        <dbReference type="Proteomes" id="UP001248581"/>
    </source>
</evidence>
<dbReference type="InterPro" id="IPR013833">
    <property type="entry name" value="Cyt_c_oxidase_su3_a-hlx"/>
</dbReference>
<keyword evidence="5 7" id="KW-0472">Membrane</keyword>
<evidence type="ECO:0000256" key="7">
    <source>
        <dbReference type="SAM" id="Phobius"/>
    </source>
</evidence>
<evidence type="ECO:0000256" key="2">
    <source>
        <dbReference type="ARBA" id="ARBA00010581"/>
    </source>
</evidence>